<dbReference type="Proteomes" id="UP000789702">
    <property type="component" value="Unassembled WGS sequence"/>
</dbReference>
<proteinExistence type="predicted"/>
<sequence>MNLDELGQSLSDIEKVIKPEYTSSEISGEENEDVFYIVQIPWRNQS</sequence>
<organism evidence="1 2">
    <name type="scientific">Dentiscutata heterogama</name>
    <dbReference type="NCBI Taxonomy" id="1316150"/>
    <lineage>
        <taxon>Eukaryota</taxon>
        <taxon>Fungi</taxon>
        <taxon>Fungi incertae sedis</taxon>
        <taxon>Mucoromycota</taxon>
        <taxon>Glomeromycotina</taxon>
        <taxon>Glomeromycetes</taxon>
        <taxon>Diversisporales</taxon>
        <taxon>Gigasporaceae</taxon>
        <taxon>Dentiscutata</taxon>
    </lineage>
</organism>
<name>A0ACA9PMW6_9GLOM</name>
<comment type="caution">
    <text evidence="1">The sequence shown here is derived from an EMBL/GenBank/DDBJ whole genome shotgun (WGS) entry which is preliminary data.</text>
</comment>
<gene>
    <name evidence="1" type="ORF">DHETER_LOCUS12586</name>
</gene>
<evidence type="ECO:0000313" key="1">
    <source>
        <dbReference type="EMBL" id="CAG8716820.1"/>
    </source>
</evidence>
<keyword evidence="2" id="KW-1185">Reference proteome</keyword>
<evidence type="ECO:0000313" key="2">
    <source>
        <dbReference type="Proteomes" id="UP000789702"/>
    </source>
</evidence>
<feature type="non-terminal residue" evidence="1">
    <location>
        <position position="46"/>
    </location>
</feature>
<accession>A0ACA9PMW6</accession>
<dbReference type="EMBL" id="CAJVPU010031418">
    <property type="protein sequence ID" value="CAG8716820.1"/>
    <property type="molecule type" value="Genomic_DNA"/>
</dbReference>
<reference evidence="1" key="1">
    <citation type="submission" date="2021-06" db="EMBL/GenBank/DDBJ databases">
        <authorList>
            <person name="Kallberg Y."/>
            <person name="Tangrot J."/>
            <person name="Rosling A."/>
        </authorList>
    </citation>
    <scope>NUCLEOTIDE SEQUENCE</scope>
    <source>
        <strain evidence="1">IL203A</strain>
    </source>
</reference>
<protein>
    <submittedName>
        <fullName evidence="1">15601_t:CDS:1</fullName>
    </submittedName>
</protein>